<keyword evidence="5" id="KW-0732">Signal</keyword>
<sequence length="879" mass="98204">MTKLYGFIGVITLLLTGWVCQPVWGQNRCDELVVIPEAEKQYAIGKFEEVFSLLTPCLEKSFSENARVQGYKILSMTYLAIDSLPQSSRAIAQLLALNPKFEPDFSSSPRYKALFQQVRDFQEQIVQVTSVSKRAENLLYVPATVVVLTQKDLVQRGYQTLEQALHDLPGFDMIKGNGLGYSNFYQRGYRSTSNDRTLILIDGVEENDLVSNSVLIAPQYPLSDIERIEVIYGPASTMYGANAFMGVINIITRNFRELPGPGRQVAFTGQMRAGSLQRQHVDGVLTAKTPDVALSVTGRYFRSEEMDLSRYPEWNFGSRTAADYTGRLDLTGTNKDGVYLAQDYIRRTNLTNRFPGSNLFSVDYAPDGTATAIRLSPQGADRAARLDNNLFGNVLNGQPVTFSNTKRDWFVRAKLEFKDLTISYLNWKTDEGAMPWYTNRSTLATDKNPRWVTADRAFSITYTKAFSEKFQILNLASYLLHEISGATSLVTYNGYYNGRLGLLELARDSVPTATTTYQHRVSTQLRNELRLFWFPTAKVSVSGGVEFRSGLIQGNYITSSRALADETGGLAIMLPGGNNFKTADVGVYSQVTYQAMSALKLVGGLRADYNRIRKNGGYGTVVNPRLAAIYSRGRAIFKAMYAEAFKDASFLQKYGTTATRQLPNPTLLPERVNNLEFSTHYQFTKQWSMNVVGFLANYSNAVGTAFVPFESGQTQQFQAIGKRRIWGLQGEGSFKSTGWNGWWNFTYTNPWDHDARLRISDIADFMANAGLHRQFTARLGGYVSANYVGARKTGQGTSGSLNPIQRFDPFVVLNANLTYRIPVSGLSVQASVRNLLNTEYFVPGIREADGSNYAARFPQDRRTVSVGLYYTLSPPESGR</sequence>
<evidence type="ECO:0000313" key="12">
    <source>
        <dbReference type="Proteomes" id="UP000248790"/>
    </source>
</evidence>
<evidence type="ECO:0000256" key="1">
    <source>
        <dbReference type="ARBA" id="ARBA00004571"/>
    </source>
</evidence>
<dbReference type="Pfam" id="PF14905">
    <property type="entry name" value="OMP_b-brl_3"/>
    <property type="match status" value="1"/>
</dbReference>
<evidence type="ECO:0000256" key="3">
    <source>
        <dbReference type="ARBA" id="ARBA00022452"/>
    </source>
</evidence>
<comment type="subcellular location">
    <subcellularLocation>
        <location evidence="1 8">Cell outer membrane</location>
        <topology evidence="1 8">Multi-pass membrane protein</topology>
    </subcellularLocation>
</comment>
<evidence type="ECO:0000313" key="11">
    <source>
        <dbReference type="EMBL" id="RAJ93167.1"/>
    </source>
</evidence>
<evidence type="ECO:0000256" key="6">
    <source>
        <dbReference type="ARBA" id="ARBA00023136"/>
    </source>
</evidence>
<keyword evidence="7 8" id="KW-0998">Cell outer membrane</keyword>
<keyword evidence="6 8" id="KW-0472">Membrane</keyword>
<keyword evidence="3 8" id="KW-1134">Transmembrane beta strand</keyword>
<keyword evidence="4 8" id="KW-0812">Transmembrane</keyword>
<name>A0A327WQI9_LARAB</name>
<organism evidence="11 12">
    <name type="scientific">Larkinella arboricola</name>
    <dbReference type="NCBI Taxonomy" id="643671"/>
    <lineage>
        <taxon>Bacteria</taxon>
        <taxon>Pseudomonadati</taxon>
        <taxon>Bacteroidota</taxon>
        <taxon>Cytophagia</taxon>
        <taxon>Cytophagales</taxon>
        <taxon>Spirosomataceae</taxon>
        <taxon>Larkinella</taxon>
    </lineage>
</organism>
<proteinExistence type="inferred from homology"/>
<keyword evidence="12" id="KW-1185">Reference proteome</keyword>
<dbReference type="GO" id="GO:0015344">
    <property type="term" value="F:siderophore uptake transmembrane transporter activity"/>
    <property type="evidence" value="ECO:0007669"/>
    <property type="project" value="TreeGrafter"/>
</dbReference>
<dbReference type="GO" id="GO:0044718">
    <property type="term" value="P:siderophore transmembrane transport"/>
    <property type="evidence" value="ECO:0007669"/>
    <property type="project" value="TreeGrafter"/>
</dbReference>
<dbReference type="InterPro" id="IPR039426">
    <property type="entry name" value="TonB-dep_rcpt-like"/>
</dbReference>
<keyword evidence="2 8" id="KW-0813">Transport</keyword>
<evidence type="ECO:0000259" key="9">
    <source>
        <dbReference type="Pfam" id="PF07715"/>
    </source>
</evidence>
<dbReference type="Pfam" id="PF07715">
    <property type="entry name" value="Plug"/>
    <property type="match status" value="1"/>
</dbReference>
<evidence type="ECO:0000256" key="2">
    <source>
        <dbReference type="ARBA" id="ARBA00022448"/>
    </source>
</evidence>
<protein>
    <submittedName>
        <fullName evidence="11">Outer membrane receptor protein involved in Fe transport</fullName>
    </submittedName>
</protein>
<comment type="similarity">
    <text evidence="8">Belongs to the TonB-dependent receptor family.</text>
</comment>
<dbReference type="AlphaFoldDB" id="A0A327WQI9"/>
<evidence type="ECO:0000256" key="8">
    <source>
        <dbReference type="PROSITE-ProRule" id="PRU01360"/>
    </source>
</evidence>
<feature type="domain" description="TonB-dependent receptor plug" evidence="9">
    <location>
        <begin position="141"/>
        <end position="247"/>
    </location>
</feature>
<dbReference type="Gene3D" id="2.170.130.10">
    <property type="entry name" value="TonB-dependent receptor, plug domain"/>
    <property type="match status" value="1"/>
</dbReference>
<dbReference type="PANTHER" id="PTHR30069:SF29">
    <property type="entry name" value="HEMOGLOBIN AND HEMOGLOBIN-HAPTOGLOBIN-BINDING PROTEIN 1-RELATED"/>
    <property type="match status" value="1"/>
</dbReference>
<dbReference type="Gene3D" id="2.40.170.20">
    <property type="entry name" value="TonB-dependent receptor, beta-barrel domain"/>
    <property type="match status" value="1"/>
</dbReference>
<dbReference type="PROSITE" id="PS52016">
    <property type="entry name" value="TONB_DEPENDENT_REC_3"/>
    <property type="match status" value="1"/>
</dbReference>
<dbReference type="EMBL" id="QLMC01000006">
    <property type="protein sequence ID" value="RAJ93167.1"/>
    <property type="molecule type" value="Genomic_DNA"/>
</dbReference>
<gene>
    <name evidence="11" type="ORF">LX87_04679</name>
</gene>
<evidence type="ECO:0000256" key="5">
    <source>
        <dbReference type="ARBA" id="ARBA00022729"/>
    </source>
</evidence>
<evidence type="ECO:0000259" key="10">
    <source>
        <dbReference type="Pfam" id="PF14905"/>
    </source>
</evidence>
<dbReference type="InterPro" id="IPR041700">
    <property type="entry name" value="OMP_b-brl_3"/>
</dbReference>
<keyword evidence="11" id="KW-0675">Receptor</keyword>
<dbReference type="SUPFAM" id="SSF56935">
    <property type="entry name" value="Porins"/>
    <property type="match status" value="1"/>
</dbReference>
<dbReference type="RefSeq" id="WP_111630699.1">
    <property type="nucleotide sequence ID" value="NZ_QLMC01000006.1"/>
</dbReference>
<evidence type="ECO:0000256" key="7">
    <source>
        <dbReference type="ARBA" id="ARBA00023237"/>
    </source>
</evidence>
<feature type="domain" description="Outer membrane protein beta-barrel" evidence="10">
    <location>
        <begin position="664"/>
        <end position="870"/>
    </location>
</feature>
<accession>A0A327WQI9</accession>
<reference evidence="11 12" key="1">
    <citation type="submission" date="2018-06" db="EMBL/GenBank/DDBJ databases">
        <title>Genomic Encyclopedia of Archaeal and Bacterial Type Strains, Phase II (KMG-II): from individual species to whole genera.</title>
        <authorList>
            <person name="Goeker M."/>
        </authorList>
    </citation>
    <scope>NUCLEOTIDE SEQUENCE [LARGE SCALE GENOMIC DNA]</scope>
    <source>
        <strain evidence="11 12">DSM 21851</strain>
    </source>
</reference>
<evidence type="ECO:0000256" key="4">
    <source>
        <dbReference type="ARBA" id="ARBA00022692"/>
    </source>
</evidence>
<dbReference type="InterPro" id="IPR012910">
    <property type="entry name" value="Plug_dom"/>
</dbReference>
<dbReference type="InterPro" id="IPR037066">
    <property type="entry name" value="Plug_dom_sf"/>
</dbReference>
<dbReference type="InterPro" id="IPR036942">
    <property type="entry name" value="Beta-barrel_TonB_sf"/>
</dbReference>
<dbReference type="OrthoDB" id="9764669at2"/>
<comment type="caution">
    <text evidence="11">The sequence shown here is derived from an EMBL/GenBank/DDBJ whole genome shotgun (WGS) entry which is preliminary data.</text>
</comment>
<dbReference type="PANTHER" id="PTHR30069">
    <property type="entry name" value="TONB-DEPENDENT OUTER MEMBRANE RECEPTOR"/>
    <property type="match status" value="1"/>
</dbReference>
<dbReference type="GO" id="GO:0009279">
    <property type="term" value="C:cell outer membrane"/>
    <property type="evidence" value="ECO:0007669"/>
    <property type="project" value="UniProtKB-SubCell"/>
</dbReference>
<dbReference type="Proteomes" id="UP000248790">
    <property type="component" value="Unassembled WGS sequence"/>
</dbReference>